<evidence type="ECO:0008006" key="3">
    <source>
        <dbReference type="Google" id="ProtNLM"/>
    </source>
</evidence>
<comment type="caution">
    <text evidence="1">The sequence shown here is derived from an EMBL/GenBank/DDBJ whole genome shotgun (WGS) entry which is preliminary data.</text>
</comment>
<name>A0ABN9R402_9DINO</name>
<evidence type="ECO:0000313" key="1">
    <source>
        <dbReference type="EMBL" id="CAK0812489.1"/>
    </source>
</evidence>
<dbReference type="Proteomes" id="UP001189429">
    <property type="component" value="Unassembled WGS sequence"/>
</dbReference>
<dbReference type="EMBL" id="CAUYUJ010005156">
    <property type="protein sequence ID" value="CAK0812489.1"/>
    <property type="molecule type" value="Genomic_DNA"/>
</dbReference>
<accession>A0ABN9R402</accession>
<evidence type="ECO:0000313" key="2">
    <source>
        <dbReference type="Proteomes" id="UP001189429"/>
    </source>
</evidence>
<sequence length="174" mass="18701">MMSKNKRPSEVKNVSSPTSQSPVIIYVYTYILIGRGWEPQVMPVTKENALRRDSTDDSPSRSPSSTISYMVALSRSLGGAPELLVSSVQAGNLGGWEGRAVLQNPITAPWATRVGDVCEETKALPEVCLAARTRGIRQICANNCSLTVLSSPMAAECTVGGKRQLTRCAFPDQG</sequence>
<protein>
    <recommendedName>
        <fullName evidence="3">Subtilisin</fullName>
    </recommendedName>
</protein>
<reference evidence="1" key="1">
    <citation type="submission" date="2023-10" db="EMBL/GenBank/DDBJ databases">
        <authorList>
            <person name="Chen Y."/>
            <person name="Shah S."/>
            <person name="Dougan E. K."/>
            <person name="Thang M."/>
            <person name="Chan C."/>
        </authorList>
    </citation>
    <scope>NUCLEOTIDE SEQUENCE [LARGE SCALE GENOMIC DNA]</scope>
</reference>
<organism evidence="1 2">
    <name type="scientific">Prorocentrum cordatum</name>
    <dbReference type="NCBI Taxonomy" id="2364126"/>
    <lineage>
        <taxon>Eukaryota</taxon>
        <taxon>Sar</taxon>
        <taxon>Alveolata</taxon>
        <taxon>Dinophyceae</taxon>
        <taxon>Prorocentrales</taxon>
        <taxon>Prorocentraceae</taxon>
        <taxon>Prorocentrum</taxon>
    </lineage>
</organism>
<gene>
    <name evidence="1" type="ORF">PCOR1329_LOCUS16764</name>
</gene>
<keyword evidence="2" id="KW-1185">Reference proteome</keyword>
<proteinExistence type="predicted"/>